<accession>A0A5C6DVU0</accession>
<reference evidence="1 2" key="1">
    <citation type="submission" date="2019-02" db="EMBL/GenBank/DDBJ databases">
        <title>Deep-cultivation of Planctomycetes and their phenomic and genomic characterization uncovers novel biology.</title>
        <authorList>
            <person name="Wiegand S."/>
            <person name="Jogler M."/>
            <person name="Boedeker C."/>
            <person name="Pinto D."/>
            <person name="Vollmers J."/>
            <person name="Rivas-Marin E."/>
            <person name="Kohn T."/>
            <person name="Peeters S.H."/>
            <person name="Heuer A."/>
            <person name="Rast P."/>
            <person name="Oberbeckmann S."/>
            <person name="Bunk B."/>
            <person name="Jeske O."/>
            <person name="Meyerdierks A."/>
            <person name="Storesund J.E."/>
            <person name="Kallscheuer N."/>
            <person name="Luecker S."/>
            <person name="Lage O.M."/>
            <person name="Pohl T."/>
            <person name="Merkel B.J."/>
            <person name="Hornburger P."/>
            <person name="Mueller R.-W."/>
            <person name="Bruemmer F."/>
            <person name="Labrenz M."/>
            <person name="Spormann A.M."/>
            <person name="Op Den Camp H."/>
            <person name="Overmann J."/>
            <person name="Amann R."/>
            <person name="Jetten M.S.M."/>
            <person name="Mascher T."/>
            <person name="Medema M.H."/>
            <person name="Devos D.P."/>
            <person name="Kaster A.-K."/>
            <person name="Ovreas L."/>
            <person name="Rohde M."/>
            <person name="Galperin M.Y."/>
            <person name="Jogler C."/>
        </authorList>
    </citation>
    <scope>NUCLEOTIDE SEQUENCE [LARGE SCALE GENOMIC DNA]</scope>
    <source>
        <strain evidence="1 2">Q31b</strain>
    </source>
</reference>
<comment type="caution">
    <text evidence="1">The sequence shown here is derived from an EMBL/GenBank/DDBJ whole genome shotgun (WGS) entry which is preliminary data.</text>
</comment>
<dbReference type="EMBL" id="SJPY01000005">
    <property type="protein sequence ID" value="TWU40037.1"/>
    <property type="molecule type" value="Genomic_DNA"/>
</dbReference>
<protein>
    <submittedName>
        <fullName evidence="1">Uncharacterized protein</fullName>
    </submittedName>
</protein>
<sequence>MPTARNCIRQQLDDFLKPMQVWAKLNSSRLDKPLFLATLPNSLSLGTPLTVAIREINVSSVTNLPFLRPFGPTVFL</sequence>
<keyword evidence="2" id="KW-1185">Reference proteome</keyword>
<dbReference type="AlphaFoldDB" id="A0A5C6DVU0"/>
<evidence type="ECO:0000313" key="1">
    <source>
        <dbReference type="EMBL" id="TWU40037.1"/>
    </source>
</evidence>
<organism evidence="1 2">
    <name type="scientific">Novipirellula aureliae</name>
    <dbReference type="NCBI Taxonomy" id="2527966"/>
    <lineage>
        <taxon>Bacteria</taxon>
        <taxon>Pseudomonadati</taxon>
        <taxon>Planctomycetota</taxon>
        <taxon>Planctomycetia</taxon>
        <taxon>Pirellulales</taxon>
        <taxon>Pirellulaceae</taxon>
        <taxon>Novipirellula</taxon>
    </lineage>
</organism>
<proteinExistence type="predicted"/>
<gene>
    <name evidence="1" type="ORF">Q31b_33810</name>
</gene>
<evidence type="ECO:0000313" key="2">
    <source>
        <dbReference type="Proteomes" id="UP000315471"/>
    </source>
</evidence>
<name>A0A5C6DVU0_9BACT</name>
<dbReference type="Proteomes" id="UP000315471">
    <property type="component" value="Unassembled WGS sequence"/>
</dbReference>